<name>A0A397VE85_9GLOM</name>
<evidence type="ECO:0000313" key="1">
    <source>
        <dbReference type="EMBL" id="RIB20312.1"/>
    </source>
</evidence>
<reference evidence="1 2" key="1">
    <citation type="submission" date="2018-06" db="EMBL/GenBank/DDBJ databases">
        <title>Comparative genomics reveals the genomic features of Rhizophagus irregularis, R. cerebriforme, R. diaphanum and Gigaspora rosea, and their symbiotic lifestyle signature.</title>
        <authorList>
            <person name="Morin E."/>
            <person name="San Clemente H."/>
            <person name="Chen E.C.H."/>
            <person name="De La Providencia I."/>
            <person name="Hainaut M."/>
            <person name="Kuo A."/>
            <person name="Kohler A."/>
            <person name="Murat C."/>
            <person name="Tang N."/>
            <person name="Roy S."/>
            <person name="Loubradou J."/>
            <person name="Henrissat B."/>
            <person name="Grigoriev I.V."/>
            <person name="Corradi N."/>
            <person name="Roux C."/>
            <person name="Martin F.M."/>
        </authorList>
    </citation>
    <scope>NUCLEOTIDE SEQUENCE [LARGE SCALE GENOMIC DNA]</scope>
    <source>
        <strain evidence="1 2">DAOM 194757</strain>
    </source>
</reference>
<organism evidence="1 2">
    <name type="scientific">Gigaspora rosea</name>
    <dbReference type="NCBI Taxonomy" id="44941"/>
    <lineage>
        <taxon>Eukaryota</taxon>
        <taxon>Fungi</taxon>
        <taxon>Fungi incertae sedis</taxon>
        <taxon>Mucoromycota</taxon>
        <taxon>Glomeromycotina</taxon>
        <taxon>Glomeromycetes</taxon>
        <taxon>Diversisporales</taxon>
        <taxon>Gigasporaceae</taxon>
        <taxon>Gigaspora</taxon>
    </lineage>
</organism>
<comment type="caution">
    <text evidence="1">The sequence shown here is derived from an EMBL/GenBank/DDBJ whole genome shotgun (WGS) entry which is preliminary data.</text>
</comment>
<dbReference type="EMBL" id="QKWP01000425">
    <property type="protein sequence ID" value="RIB20312.1"/>
    <property type="molecule type" value="Genomic_DNA"/>
</dbReference>
<dbReference type="Proteomes" id="UP000266673">
    <property type="component" value="Unassembled WGS sequence"/>
</dbReference>
<protein>
    <submittedName>
        <fullName evidence="1">Uncharacterized protein</fullName>
    </submittedName>
</protein>
<evidence type="ECO:0000313" key="2">
    <source>
        <dbReference type="Proteomes" id="UP000266673"/>
    </source>
</evidence>
<dbReference type="OrthoDB" id="2405530at2759"/>
<dbReference type="AlphaFoldDB" id="A0A397VE85"/>
<accession>A0A397VE85</accession>
<sequence length="219" mass="24772">MLPSLREMLPSLREMLPFPCGLLPSFKGCYAFFLGQKFLFVKPIDSEGGVDYAQYFIIVKVFAKKKNKKRCDGCGRPEYAVMCSGPIQRLADSDLEKWLKTETNIPFAHFVKKVHEGETFYFGTETKVVYLDTPLNKRQRTTVGDDQPVVATSSRNSSCFEISAENNQNGFVFINNLPNRLEVKVTLPNRIDEDCKAKVMINNGVTLISLKSKIQNVVL</sequence>
<keyword evidence="2" id="KW-1185">Reference proteome</keyword>
<gene>
    <name evidence="1" type="ORF">C2G38_2244658</name>
</gene>
<proteinExistence type="predicted"/>